<dbReference type="InterPro" id="IPR043128">
    <property type="entry name" value="Rev_trsase/Diguanyl_cyclase"/>
</dbReference>
<feature type="transmembrane region" description="Helical" evidence="1">
    <location>
        <begin position="171"/>
        <end position="195"/>
    </location>
</feature>
<dbReference type="Pfam" id="PF00990">
    <property type="entry name" value="GGDEF"/>
    <property type="match status" value="1"/>
</dbReference>
<dbReference type="InterPro" id="IPR029787">
    <property type="entry name" value="Nucleotide_cyclase"/>
</dbReference>
<reference evidence="4 5" key="1">
    <citation type="journal article" date="2021" name="Nat. Commun.">
        <title>Isolation of a member of the candidate phylum Atribacteria reveals a unique cell membrane structure.</title>
        <authorList>
            <person name="Taiki K."/>
            <person name="Nobu M.K."/>
            <person name="Kusada H."/>
            <person name="Meng X.-Y."/>
            <person name="Hosoki N."/>
            <person name="Uematsu K."/>
            <person name="Yoshioka H."/>
            <person name="Kamagata Y."/>
            <person name="Tamaki H."/>
        </authorList>
    </citation>
    <scope>NUCLEOTIDE SEQUENCE [LARGE SCALE GENOMIC DNA]</scope>
    <source>
        <strain evidence="4 5">RT761</strain>
    </source>
</reference>
<dbReference type="SMART" id="SM00267">
    <property type="entry name" value="GGDEF"/>
    <property type="match status" value="1"/>
</dbReference>
<feature type="transmembrane region" description="Helical" evidence="1">
    <location>
        <begin position="6"/>
        <end position="22"/>
    </location>
</feature>
<dbReference type="PANTHER" id="PTHR45228:SF4">
    <property type="entry name" value="LIPOPROTEIN"/>
    <property type="match status" value="1"/>
</dbReference>
<proteinExistence type="predicted"/>
<dbReference type="AlphaFoldDB" id="A0A7T1AP21"/>
<dbReference type="SUPFAM" id="SSF109604">
    <property type="entry name" value="HD-domain/PDEase-like"/>
    <property type="match status" value="1"/>
</dbReference>
<dbReference type="NCBIfam" id="TIGR00254">
    <property type="entry name" value="GGDEF"/>
    <property type="match status" value="1"/>
</dbReference>
<dbReference type="Gene3D" id="3.30.70.270">
    <property type="match status" value="1"/>
</dbReference>
<dbReference type="KEGG" id="alam:RT761_02690"/>
<dbReference type="InterPro" id="IPR003607">
    <property type="entry name" value="HD/PDEase_dom"/>
</dbReference>
<dbReference type="SMART" id="SM00471">
    <property type="entry name" value="HDc"/>
    <property type="match status" value="1"/>
</dbReference>
<accession>A0A7T1AP21</accession>
<dbReference type="SUPFAM" id="SSF55073">
    <property type="entry name" value="Nucleotide cyclase"/>
    <property type="match status" value="1"/>
</dbReference>
<feature type="domain" description="GGDEF" evidence="2">
    <location>
        <begin position="273"/>
        <end position="406"/>
    </location>
</feature>
<evidence type="ECO:0000259" key="2">
    <source>
        <dbReference type="PROSITE" id="PS50887"/>
    </source>
</evidence>
<dbReference type="PROSITE" id="PS50887">
    <property type="entry name" value="GGDEF"/>
    <property type="match status" value="1"/>
</dbReference>
<dbReference type="PROSITE" id="PS51832">
    <property type="entry name" value="HD_GYP"/>
    <property type="match status" value="1"/>
</dbReference>
<keyword evidence="1" id="KW-1133">Transmembrane helix</keyword>
<organism evidence="4 5">
    <name type="scientific">Atribacter laminatus</name>
    <dbReference type="NCBI Taxonomy" id="2847778"/>
    <lineage>
        <taxon>Bacteria</taxon>
        <taxon>Pseudomonadati</taxon>
        <taxon>Atribacterota</taxon>
        <taxon>Atribacteria</taxon>
        <taxon>Atribacterales</taxon>
        <taxon>Atribacteraceae</taxon>
        <taxon>Atribacter</taxon>
    </lineage>
</organism>
<evidence type="ECO:0000313" key="4">
    <source>
        <dbReference type="EMBL" id="QPM69457.1"/>
    </source>
</evidence>
<keyword evidence="4" id="KW-0378">Hydrolase</keyword>
<evidence type="ECO:0000259" key="3">
    <source>
        <dbReference type="PROSITE" id="PS51832"/>
    </source>
</evidence>
<name>A0A7T1AP21_ATRLM</name>
<dbReference type="CDD" id="cd01949">
    <property type="entry name" value="GGDEF"/>
    <property type="match status" value="1"/>
</dbReference>
<evidence type="ECO:0000256" key="1">
    <source>
        <dbReference type="SAM" id="Phobius"/>
    </source>
</evidence>
<dbReference type="CDD" id="cd00077">
    <property type="entry name" value="HDc"/>
    <property type="match status" value="1"/>
</dbReference>
<sequence>MRRKIVIIVSSIMIAASFFIFMNTSKRYFNESIAIIQEKVQIMYQTFSLTNQTNDDTAFHDGQLVYIFSYEPYEPTQQNRLSLQTIEESENQILSSTLAPIDSQDIMSIYWVKEGNNGYYTSTVSPWKKQDIYLETLKPILSEQQTPLGNLKFTIPLTQEFERFRHKSLSLLLLILFFDTLLITILYLSTTLFIVKPLEIIEKKIETIVESDPLSLIKKPLLSQIDISLSALENRIQQTEEKARCDALTGLFNRSTLDEQINRFIDSGLRYNNSFSLVFIDFDYFKNINDQHGHLTGDYVLQIFSSILLKEKRTDDCAFRFGGDEFCVLISGDHKTAGQVFAHRIKNSLKSIYPSVNIPPSLLSISIGLADFPYCALDREGLFSAADASLLVAKQLGRGRIIYFRDLFNHHSSTNRQFSNLNFEVLSMLAEAVDARDRYDRNHSQEVAQLSLKFSQYLGLKESEIITLYQAARLHDLGKVGIDPQILNKPESLTAKERRSIFYHPEIGSKMTRTVDEAKPLSEIILSHHERYDGQGYPHRISKVNIPYLTRILSLCDVYQAMTSPRPYHQAMSSSEAIEEIEKLSGSFFDPDLTSSFISMVGNR</sequence>
<protein>
    <submittedName>
        <fullName evidence="4">Cyclic di-GMP phosphodiesterase response regulator RpfG</fullName>
        <ecNumber evidence="4">3.1.4.52</ecNumber>
    </submittedName>
</protein>
<dbReference type="Proteomes" id="UP000594463">
    <property type="component" value="Chromosome"/>
</dbReference>
<feature type="domain" description="HD-GYP" evidence="3">
    <location>
        <begin position="418"/>
        <end position="604"/>
    </location>
</feature>
<keyword evidence="1" id="KW-0472">Membrane</keyword>
<gene>
    <name evidence="4" type="primary">rpfG_7</name>
    <name evidence="4" type="ORF">RT761_02690</name>
</gene>
<dbReference type="EMBL" id="CP065383">
    <property type="protein sequence ID" value="QPM69457.1"/>
    <property type="molecule type" value="Genomic_DNA"/>
</dbReference>
<dbReference type="Gene3D" id="1.10.3210.10">
    <property type="entry name" value="Hypothetical protein af1432"/>
    <property type="match status" value="1"/>
</dbReference>
<dbReference type="PANTHER" id="PTHR45228">
    <property type="entry name" value="CYCLIC DI-GMP PHOSPHODIESTERASE TM_0186-RELATED"/>
    <property type="match status" value="1"/>
</dbReference>
<keyword evidence="5" id="KW-1185">Reference proteome</keyword>
<dbReference type="RefSeq" id="WP_218111934.1">
    <property type="nucleotide sequence ID" value="NZ_CP065383.1"/>
</dbReference>
<dbReference type="EC" id="3.1.4.52" evidence="4"/>
<dbReference type="Pfam" id="PF13487">
    <property type="entry name" value="HD_5"/>
    <property type="match status" value="1"/>
</dbReference>
<dbReference type="GO" id="GO:0071111">
    <property type="term" value="F:cyclic-guanylate-specific phosphodiesterase activity"/>
    <property type="evidence" value="ECO:0007669"/>
    <property type="project" value="UniProtKB-EC"/>
</dbReference>
<dbReference type="InterPro" id="IPR000160">
    <property type="entry name" value="GGDEF_dom"/>
</dbReference>
<keyword evidence="1" id="KW-0812">Transmembrane</keyword>
<evidence type="ECO:0000313" key="5">
    <source>
        <dbReference type="Proteomes" id="UP000594463"/>
    </source>
</evidence>
<dbReference type="InterPro" id="IPR037522">
    <property type="entry name" value="HD_GYP_dom"/>
</dbReference>
<dbReference type="InterPro" id="IPR052020">
    <property type="entry name" value="Cyclic_di-GMP/3'3'-cGAMP_PDE"/>
</dbReference>